<protein>
    <submittedName>
        <fullName evidence="1">Uncharacterized protein</fullName>
    </submittedName>
</protein>
<dbReference type="RefSeq" id="WP_022566685.1">
    <property type="nucleotide sequence ID" value="NZ_BAFO02000031.1"/>
</dbReference>
<gene>
    <name evidence="1" type="ORF">NCAST_31_00850</name>
</gene>
<dbReference type="EMBL" id="BAFO02000031">
    <property type="protein sequence ID" value="GAD85391.1"/>
    <property type="molecule type" value="Genomic_DNA"/>
</dbReference>
<sequence>MIALWMYLDIQAEGTLLVEIVDQVARSMSDPGLSFEWSGNAWFASIGSGGVSVECHYNDNWVAGPICHEDVLSIAEQYWTAIGASHEGDIGRASERFAAIVNSFKDSYGKVPEIPWLR</sequence>
<comment type="caution">
    <text evidence="1">The sequence shown here is derived from an EMBL/GenBank/DDBJ whole genome shotgun (WGS) entry which is preliminary data.</text>
</comment>
<proteinExistence type="predicted"/>
<evidence type="ECO:0000313" key="1">
    <source>
        <dbReference type="EMBL" id="GAD85391.1"/>
    </source>
</evidence>
<accession>U5EG66</accession>
<evidence type="ECO:0000313" key="2">
    <source>
        <dbReference type="Proteomes" id="UP000017048"/>
    </source>
</evidence>
<dbReference type="AlphaFoldDB" id="U5EG66"/>
<reference evidence="1 2" key="1">
    <citation type="journal article" date="2014" name="BMC Genomics">
        <title>Genome based analysis of type-I polyketide synthase and nonribosomal peptide synthetase gene clusters in seven strains of five representative Nocardia species.</title>
        <authorList>
            <person name="Komaki H."/>
            <person name="Ichikawa N."/>
            <person name="Hosoyama A."/>
            <person name="Takahashi-Nakaguchi A."/>
            <person name="Matsuzawa T."/>
            <person name="Suzuki K."/>
            <person name="Fujita N."/>
            <person name="Gonoi T."/>
        </authorList>
    </citation>
    <scope>NUCLEOTIDE SEQUENCE [LARGE SCALE GENOMIC DNA]</scope>
    <source>
        <strain evidence="1 2">NBRC 15531</strain>
    </source>
</reference>
<dbReference type="GeneID" id="91514110"/>
<name>U5EG66_NOCAS</name>
<dbReference type="Proteomes" id="UP000017048">
    <property type="component" value="Unassembled WGS sequence"/>
</dbReference>
<keyword evidence="2" id="KW-1185">Reference proteome</keyword>
<organism evidence="1 2">
    <name type="scientific">Nocardia asteroides NBRC 15531</name>
    <dbReference type="NCBI Taxonomy" id="1110697"/>
    <lineage>
        <taxon>Bacteria</taxon>
        <taxon>Bacillati</taxon>
        <taxon>Actinomycetota</taxon>
        <taxon>Actinomycetes</taxon>
        <taxon>Mycobacteriales</taxon>
        <taxon>Nocardiaceae</taxon>
        <taxon>Nocardia</taxon>
    </lineage>
</organism>